<dbReference type="SUPFAM" id="SSF48452">
    <property type="entry name" value="TPR-like"/>
    <property type="match status" value="1"/>
</dbReference>
<dbReference type="Gene3D" id="1.25.40.390">
    <property type="match status" value="1"/>
</dbReference>
<dbReference type="PROSITE" id="PS51257">
    <property type="entry name" value="PROKAR_LIPOPROTEIN"/>
    <property type="match status" value="1"/>
</dbReference>
<protein>
    <submittedName>
        <fullName evidence="2">SusD/RagB family nutrient-binding outer membrane lipoprotein</fullName>
    </submittedName>
</protein>
<evidence type="ECO:0000256" key="1">
    <source>
        <dbReference type="SAM" id="SignalP"/>
    </source>
</evidence>
<keyword evidence="2" id="KW-0449">Lipoprotein</keyword>
<dbReference type="Pfam" id="PF12771">
    <property type="entry name" value="SusD-like_2"/>
    <property type="match status" value="1"/>
</dbReference>
<name>A0ABW5LQB7_9FLAO</name>
<sequence length="441" mass="47626">MKKILAYSILSVLFITMSCESYTEDLNTDPNAFSSAPPELIIGQAQLGWMQLATSNSARYAGIFMNHFTGEDRQYLTVNGYSTTAADYDDAWDDAYVDGIQQAELTERLALESGNMQLAGIAQIAKAAIYGEMAALFGDIPFSQAGNPDEFPQPAYDGQAAVLSGIQTILDQAITNVGSSSASLYAGNRLSSGATWAEIAYSLKARYYLIAKDYPNALASARQGIDTPAKSLVSLHTTSTNTENLYYQFMVDERDGYLGATDSHLLHLLDGTVPRLINTPGDSNRFTFYFTPYSDGSGHAPNVSSTGVFAETASMNIISYEEVKLIEAEAANRTGDAGDVTAFNEVRAHLATVYGGSFPATASASGSAALLAEILEEKYISLIGELQPFHDIRRTNNLLNVPPKTGSTIPQRFIYPQVEVDTNPNVPSPIPDLFTKTPVNQ</sequence>
<dbReference type="Proteomes" id="UP001597508">
    <property type="component" value="Unassembled WGS sequence"/>
</dbReference>
<feature type="chain" id="PRO_5046558899" evidence="1">
    <location>
        <begin position="24"/>
        <end position="441"/>
    </location>
</feature>
<dbReference type="RefSeq" id="WP_379665029.1">
    <property type="nucleotide sequence ID" value="NZ_JBHULH010000001.1"/>
</dbReference>
<feature type="signal peptide" evidence="1">
    <location>
        <begin position="1"/>
        <end position="23"/>
    </location>
</feature>
<reference evidence="3" key="1">
    <citation type="journal article" date="2019" name="Int. J. Syst. Evol. Microbiol.">
        <title>The Global Catalogue of Microorganisms (GCM) 10K type strain sequencing project: providing services to taxonomists for standard genome sequencing and annotation.</title>
        <authorList>
            <consortium name="The Broad Institute Genomics Platform"/>
            <consortium name="The Broad Institute Genome Sequencing Center for Infectious Disease"/>
            <person name="Wu L."/>
            <person name="Ma J."/>
        </authorList>
    </citation>
    <scope>NUCLEOTIDE SEQUENCE [LARGE SCALE GENOMIC DNA]</scope>
    <source>
        <strain evidence="3">KCTC 52127</strain>
    </source>
</reference>
<dbReference type="EMBL" id="JBHULH010000001">
    <property type="protein sequence ID" value="MFD2566321.1"/>
    <property type="molecule type" value="Genomic_DNA"/>
</dbReference>
<comment type="caution">
    <text evidence="2">The sequence shown here is derived from an EMBL/GenBank/DDBJ whole genome shotgun (WGS) entry which is preliminary data.</text>
</comment>
<evidence type="ECO:0000313" key="3">
    <source>
        <dbReference type="Proteomes" id="UP001597508"/>
    </source>
</evidence>
<organism evidence="2 3">
    <name type="scientific">Pseudotenacibaculum haliotis</name>
    <dbReference type="NCBI Taxonomy" id="1862138"/>
    <lineage>
        <taxon>Bacteria</taxon>
        <taxon>Pseudomonadati</taxon>
        <taxon>Bacteroidota</taxon>
        <taxon>Flavobacteriia</taxon>
        <taxon>Flavobacteriales</taxon>
        <taxon>Flavobacteriaceae</taxon>
        <taxon>Pseudotenacibaculum</taxon>
    </lineage>
</organism>
<evidence type="ECO:0000313" key="2">
    <source>
        <dbReference type="EMBL" id="MFD2566321.1"/>
    </source>
</evidence>
<keyword evidence="3" id="KW-1185">Reference proteome</keyword>
<keyword evidence="1" id="KW-0732">Signal</keyword>
<dbReference type="InterPro" id="IPR011990">
    <property type="entry name" value="TPR-like_helical_dom_sf"/>
</dbReference>
<dbReference type="InterPro" id="IPR041662">
    <property type="entry name" value="SusD-like_2"/>
</dbReference>
<proteinExistence type="predicted"/>
<accession>A0ABW5LQB7</accession>
<gene>
    <name evidence="2" type="ORF">ACFSRZ_02985</name>
</gene>